<proteinExistence type="predicted"/>
<gene>
    <name evidence="2" type="ORF">EZ428_05250</name>
</gene>
<dbReference type="SUPFAM" id="SSF47413">
    <property type="entry name" value="lambda repressor-like DNA-binding domains"/>
    <property type="match status" value="1"/>
</dbReference>
<dbReference type="Proteomes" id="UP000292884">
    <property type="component" value="Unassembled WGS sequence"/>
</dbReference>
<name>A0A4V2MJG7_9SPHI</name>
<evidence type="ECO:0000313" key="2">
    <source>
        <dbReference type="EMBL" id="TCC94186.1"/>
    </source>
</evidence>
<dbReference type="OrthoDB" id="7865033at2"/>
<dbReference type="GO" id="GO:0003677">
    <property type="term" value="F:DNA binding"/>
    <property type="evidence" value="ECO:0007669"/>
    <property type="project" value="InterPro"/>
</dbReference>
<feature type="domain" description="HTH cro/C1-type" evidence="1">
    <location>
        <begin position="19"/>
        <end position="61"/>
    </location>
</feature>
<reference evidence="2 3" key="1">
    <citation type="submission" date="2019-02" db="EMBL/GenBank/DDBJ databases">
        <title>Pedobacter sp. RP-1-13 sp. nov., isolated from Arctic soil.</title>
        <authorList>
            <person name="Dahal R.H."/>
        </authorList>
    </citation>
    <scope>NUCLEOTIDE SEQUENCE [LARGE SCALE GENOMIC DNA]</scope>
    <source>
        <strain evidence="2 3">RP-1-13</strain>
    </source>
</reference>
<dbReference type="EMBL" id="SJSK01000001">
    <property type="protein sequence ID" value="TCC94186.1"/>
    <property type="molecule type" value="Genomic_DNA"/>
</dbReference>
<dbReference type="CDD" id="cd00093">
    <property type="entry name" value="HTH_XRE"/>
    <property type="match status" value="1"/>
</dbReference>
<comment type="caution">
    <text evidence="2">The sequence shown here is derived from an EMBL/GenBank/DDBJ whole genome shotgun (WGS) entry which is preliminary data.</text>
</comment>
<dbReference type="InterPro" id="IPR001387">
    <property type="entry name" value="Cro/C1-type_HTH"/>
</dbReference>
<sequence>MKKINRLAEVLIEKDVYNREIAKLVNKSEQTVSRWTNNHRQPSVDDLNKIAEFLRVDIRELLNPSDWSESKVEGFKPKK</sequence>
<accession>A0A4V2MJG7</accession>
<dbReference type="SMART" id="SM00530">
    <property type="entry name" value="HTH_XRE"/>
    <property type="match status" value="1"/>
</dbReference>
<protein>
    <submittedName>
        <fullName evidence="2">XRE family transcriptional regulator</fullName>
    </submittedName>
</protein>
<evidence type="ECO:0000313" key="3">
    <source>
        <dbReference type="Proteomes" id="UP000292884"/>
    </source>
</evidence>
<keyword evidence="3" id="KW-1185">Reference proteome</keyword>
<evidence type="ECO:0000259" key="1">
    <source>
        <dbReference type="PROSITE" id="PS50943"/>
    </source>
</evidence>
<dbReference type="InterPro" id="IPR010982">
    <property type="entry name" value="Lambda_DNA-bd_dom_sf"/>
</dbReference>
<organism evidence="2 3">
    <name type="scientific">Pedobacter frigiditerrae</name>
    <dbReference type="NCBI Taxonomy" id="2530452"/>
    <lineage>
        <taxon>Bacteria</taxon>
        <taxon>Pseudomonadati</taxon>
        <taxon>Bacteroidota</taxon>
        <taxon>Sphingobacteriia</taxon>
        <taxon>Sphingobacteriales</taxon>
        <taxon>Sphingobacteriaceae</taxon>
        <taxon>Pedobacter</taxon>
    </lineage>
</organism>
<dbReference type="Gene3D" id="1.10.260.40">
    <property type="entry name" value="lambda repressor-like DNA-binding domains"/>
    <property type="match status" value="1"/>
</dbReference>
<dbReference type="RefSeq" id="WP_131552047.1">
    <property type="nucleotide sequence ID" value="NZ_SJSK01000001.1"/>
</dbReference>
<dbReference type="Pfam" id="PF01381">
    <property type="entry name" value="HTH_3"/>
    <property type="match status" value="1"/>
</dbReference>
<dbReference type="AlphaFoldDB" id="A0A4V2MJG7"/>
<dbReference type="PROSITE" id="PS50943">
    <property type="entry name" value="HTH_CROC1"/>
    <property type="match status" value="1"/>
</dbReference>